<sequence>MQMRIFSLARIQRCTVQSRPPFISSRVNGRQNLWVKAAEINAQGSLQDRIKTDMKEAMKSKNQVRLDTIRFLQAAIKTREIELRESSKVVTDDDVIKVIQKLSKQRQDSIESYKQGGREDLVGKEQQELDVYNSYMPQMMTREELQDVVESVVAELGANSVKQMGAVIKGVQQKVGALGDSKTISELVKAKLQG</sequence>
<dbReference type="PANTHER" id="PTHR28055:SF1">
    <property type="entry name" value="ALTERED INHERITANCE OF MITOCHONDRIA PROTEIN 41, MITOCHONDRIAL"/>
    <property type="match status" value="1"/>
</dbReference>
<name>A0A250X199_9CHLO</name>
<dbReference type="InterPro" id="IPR023168">
    <property type="entry name" value="GatB_Yqey_C_2"/>
</dbReference>
<dbReference type="SUPFAM" id="SSF89095">
    <property type="entry name" value="GatB/YqeY motif"/>
    <property type="match status" value="1"/>
</dbReference>
<dbReference type="PANTHER" id="PTHR28055">
    <property type="entry name" value="ALTERED INHERITANCE OF MITOCHONDRIA PROTEIN 41, MITOCHONDRIAL"/>
    <property type="match status" value="1"/>
</dbReference>
<gene>
    <name evidence="1" type="ORF">CEUSTIGMA_g4108.t1</name>
</gene>
<evidence type="ECO:0000313" key="1">
    <source>
        <dbReference type="EMBL" id="GAX76662.1"/>
    </source>
</evidence>
<dbReference type="InterPro" id="IPR042184">
    <property type="entry name" value="YqeY/Aim41_N"/>
</dbReference>
<dbReference type="InterPro" id="IPR019004">
    <property type="entry name" value="YqeY/Aim41"/>
</dbReference>
<reference evidence="1 2" key="1">
    <citation type="submission" date="2017-08" db="EMBL/GenBank/DDBJ databases">
        <title>Acidophilic green algal genome provides insights into adaptation to an acidic environment.</title>
        <authorList>
            <person name="Hirooka S."/>
            <person name="Hirose Y."/>
            <person name="Kanesaki Y."/>
            <person name="Higuchi S."/>
            <person name="Fujiwara T."/>
            <person name="Onuma R."/>
            <person name="Era A."/>
            <person name="Ohbayashi R."/>
            <person name="Uzuka A."/>
            <person name="Nozaki H."/>
            <person name="Yoshikawa H."/>
            <person name="Miyagishima S.Y."/>
        </authorList>
    </citation>
    <scope>NUCLEOTIDE SEQUENCE [LARGE SCALE GENOMIC DNA]</scope>
    <source>
        <strain evidence="1 2">NIES-2499</strain>
    </source>
</reference>
<dbReference type="Gene3D" id="1.10.10.410">
    <property type="match status" value="1"/>
</dbReference>
<evidence type="ECO:0008006" key="3">
    <source>
        <dbReference type="Google" id="ProtNLM"/>
    </source>
</evidence>
<dbReference type="GO" id="GO:0016884">
    <property type="term" value="F:carbon-nitrogen ligase activity, with glutamine as amido-N-donor"/>
    <property type="evidence" value="ECO:0007669"/>
    <property type="project" value="InterPro"/>
</dbReference>
<organism evidence="1 2">
    <name type="scientific">Chlamydomonas eustigma</name>
    <dbReference type="NCBI Taxonomy" id="1157962"/>
    <lineage>
        <taxon>Eukaryota</taxon>
        <taxon>Viridiplantae</taxon>
        <taxon>Chlorophyta</taxon>
        <taxon>core chlorophytes</taxon>
        <taxon>Chlorophyceae</taxon>
        <taxon>CS clade</taxon>
        <taxon>Chlamydomonadales</taxon>
        <taxon>Chlamydomonadaceae</taxon>
        <taxon>Chlamydomonas</taxon>
    </lineage>
</organism>
<dbReference type="STRING" id="1157962.A0A250X199"/>
<evidence type="ECO:0000313" key="2">
    <source>
        <dbReference type="Proteomes" id="UP000232323"/>
    </source>
</evidence>
<dbReference type="Gene3D" id="1.10.1510.10">
    <property type="entry name" value="Uncharacterised protein YqeY/AIM41 PF09424, N-terminal domain"/>
    <property type="match status" value="1"/>
</dbReference>
<dbReference type="Proteomes" id="UP000232323">
    <property type="component" value="Unassembled WGS sequence"/>
</dbReference>
<dbReference type="EMBL" id="BEGY01000019">
    <property type="protein sequence ID" value="GAX76662.1"/>
    <property type="molecule type" value="Genomic_DNA"/>
</dbReference>
<protein>
    <recommendedName>
        <fullName evidence="3">Altered inheritance of mitochondria protein 41</fullName>
    </recommendedName>
</protein>
<dbReference type="AlphaFoldDB" id="A0A250X199"/>
<comment type="caution">
    <text evidence="1">The sequence shown here is derived from an EMBL/GenBank/DDBJ whole genome shotgun (WGS) entry which is preliminary data.</text>
</comment>
<dbReference type="OrthoDB" id="538640at2759"/>
<proteinExistence type="predicted"/>
<dbReference type="Pfam" id="PF09424">
    <property type="entry name" value="YqeY"/>
    <property type="match status" value="1"/>
</dbReference>
<accession>A0A250X199</accession>
<dbReference type="InterPro" id="IPR003789">
    <property type="entry name" value="Asn/Gln_tRNA_amidoTrase-B-like"/>
</dbReference>
<keyword evidence="2" id="KW-1185">Reference proteome</keyword>